<dbReference type="InterPro" id="IPR002018">
    <property type="entry name" value="CarbesteraseB"/>
</dbReference>
<dbReference type="InterPro" id="IPR050309">
    <property type="entry name" value="Type-B_Carboxylest/Lipase"/>
</dbReference>
<dbReference type="Pfam" id="PF00135">
    <property type="entry name" value="COesterase"/>
    <property type="match status" value="1"/>
</dbReference>
<dbReference type="PANTHER" id="PTHR11559">
    <property type="entry name" value="CARBOXYLESTERASE"/>
    <property type="match status" value="1"/>
</dbReference>
<accession>A0ABV5K7V0</accession>
<gene>
    <name evidence="2" type="ORF">ACFFRI_07100</name>
</gene>
<organism evidence="2 3">
    <name type="scientific">Nocardioides plantarum</name>
    <dbReference type="NCBI Taxonomy" id="29299"/>
    <lineage>
        <taxon>Bacteria</taxon>
        <taxon>Bacillati</taxon>
        <taxon>Actinomycetota</taxon>
        <taxon>Actinomycetes</taxon>
        <taxon>Propionibacteriales</taxon>
        <taxon>Nocardioidaceae</taxon>
        <taxon>Nocardioides</taxon>
    </lineage>
</organism>
<evidence type="ECO:0000313" key="3">
    <source>
        <dbReference type="Proteomes" id="UP001589750"/>
    </source>
</evidence>
<comment type="caution">
    <text evidence="2">The sequence shown here is derived from an EMBL/GenBank/DDBJ whole genome shotgun (WGS) entry which is preliminary data.</text>
</comment>
<dbReference type="Gene3D" id="3.40.50.1820">
    <property type="entry name" value="alpha/beta hydrolase"/>
    <property type="match status" value="1"/>
</dbReference>
<proteinExistence type="predicted"/>
<name>A0ABV5K7V0_9ACTN</name>
<dbReference type="EMBL" id="JBHMDG010000009">
    <property type="protein sequence ID" value="MFB9312807.1"/>
    <property type="molecule type" value="Genomic_DNA"/>
</dbReference>
<reference evidence="2 3" key="1">
    <citation type="submission" date="2024-09" db="EMBL/GenBank/DDBJ databases">
        <authorList>
            <person name="Sun Q."/>
            <person name="Mori K."/>
        </authorList>
    </citation>
    <scope>NUCLEOTIDE SEQUENCE [LARGE SCALE GENOMIC DNA]</scope>
    <source>
        <strain evidence="2 3">JCM 9626</strain>
    </source>
</reference>
<evidence type="ECO:0000259" key="1">
    <source>
        <dbReference type="Pfam" id="PF00135"/>
    </source>
</evidence>
<dbReference type="Proteomes" id="UP001589750">
    <property type="component" value="Unassembled WGS sequence"/>
</dbReference>
<keyword evidence="3" id="KW-1185">Reference proteome</keyword>
<sequence length="442" mass="46755">MSAAAPEFTCDAGVVRGWYDEGVVRATGIRYARAERYAAPVAEPPSAEGIDATTWAPGCPQAGSPLLERMFPLGFGDVEEDEDCQRLSVTVPVDAPSPDGPGDKLPVMVFLHGGSYVNGAGDAPIHDPSVLVRDERVVVVSVTYRLGLFGYLGTPDGHPANLGLLDQIEALRWVRRNIAGFGGDPDNVTAFGESAGADAIAHLMVADGATGLFRRAILQSAPLGITRGRAAMSAAMAEEAGSIPADAPASEIVTHYGRINARARSFGLISGMPFGLQYGHAPLPAEDDLDAAWAAAAPDVEVLIGTNSRESSFFVSEVPPLARLARVPVARLLVEAVVKATTWRIYSRDARRFVVRHRTAGGRATRYTLSWGAPGTGVVGAHTIDLALLFPHHGVWEASPLVEGLTGPEVEAAGRPVRRVWAEFARTGRVLDEGCGYLTIHA</sequence>
<dbReference type="RefSeq" id="WP_140011591.1">
    <property type="nucleotide sequence ID" value="NZ_JBHMDG010000009.1"/>
</dbReference>
<feature type="domain" description="Carboxylesterase type B" evidence="1">
    <location>
        <begin position="11"/>
        <end position="319"/>
    </location>
</feature>
<dbReference type="InterPro" id="IPR029058">
    <property type="entry name" value="AB_hydrolase_fold"/>
</dbReference>
<evidence type="ECO:0000313" key="2">
    <source>
        <dbReference type="EMBL" id="MFB9312807.1"/>
    </source>
</evidence>
<dbReference type="SUPFAM" id="SSF53474">
    <property type="entry name" value="alpha/beta-Hydrolases"/>
    <property type="match status" value="1"/>
</dbReference>
<protein>
    <submittedName>
        <fullName evidence="2">Carboxylesterase family protein</fullName>
    </submittedName>
</protein>